<comment type="similarity">
    <text evidence="7">Belongs to the exonuclease superfamily. TREX family.</text>
</comment>
<evidence type="ECO:0000256" key="5">
    <source>
        <dbReference type="ARBA" id="ARBA00022839"/>
    </source>
</evidence>
<dbReference type="GO" id="GO:0005737">
    <property type="term" value="C:cytoplasm"/>
    <property type="evidence" value="ECO:0007669"/>
    <property type="project" value="TreeGrafter"/>
</dbReference>
<dbReference type="PANTHER" id="PTHR13058">
    <property type="entry name" value="THREE PRIME REPAIR EXONUCLEASE 1, 2"/>
    <property type="match status" value="1"/>
</dbReference>
<dbReference type="EMBL" id="KB632256">
    <property type="protein sequence ID" value="ERL90752.1"/>
    <property type="molecule type" value="Genomic_DNA"/>
</dbReference>
<evidence type="ECO:0000256" key="6">
    <source>
        <dbReference type="ARBA" id="ARBA00022842"/>
    </source>
</evidence>
<dbReference type="OrthoDB" id="10250935at2759"/>
<keyword evidence="3" id="KW-0479">Metal-binding</keyword>
<evidence type="ECO:0000256" key="7">
    <source>
        <dbReference type="ARBA" id="ARBA00025769"/>
    </source>
</evidence>
<dbReference type="AlphaFoldDB" id="N6T731"/>
<proteinExistence type="inferred from homology"/>
<dbReference type="KEGG" id="dpa:109538902"/>
<evidence type="ECO:0000313" key="10">
    <source>
        <dbReference type="EMBL" id="ERL90752.1"/>
    </source>
</evidence>
<evidence type="ECO:0000256" key="1">
    <source>
        <dbReference type="ARBA" id="ARBA00001946"/>
    </source>
</evidence>
<sequence>MFARFFGFFVRTHSRVEMAKIKTFAFIDLETTGLPSMELNRTKITELTILAIQADHLELGCLPRVQNKLTLCFNPRKLVSYDSERITGLSNEALEYLSPFSEGTVTALNEFLKHNPTPICLVAHNGNKFDYPILRTEIDKKGQKLLDGVVCVDSLEAFRQLDVASPEPTAQPEPAAVPLEFRDDFDALLCKAADECDARPRAGLKRALELQKVNETTPHRSDERLGSGDLLDEKAKESFSERVTSKRPKLVNSRKKLDFGVSYKLEDVYQRLTNKVAENAHQAEKDVIMLALSAASLGERFVNWANEHSRMFVDIPMMVPGKRIGT</sequence>
<dbReference type="SUPFAM" id="SSF53098">
    <property type="entry name" value="Ribonuclease H-like"/>
    <property type="match status" value="1"/>
</dbReference>
<dbReference type="InterPro" id="IPR012337">
    <property type="entry name" value="RNaseH-like_sf"/>
</dbReference>
<dbReference type="OMA" id="FDFPIVR"/>
<name>N6T731_DENPD</name>
<evidence type="ECO:0000313" key="11">
    <source>
        <dbReference type="EnsemblMetazoa" id="XP_019761898.1"/>
    </source>
</evidence>
<dbReference type="HOGENOM" id="CLU_067419_0_0_1"/>
<dbReference type="Gene3D" id="3.30.420.10">
    <property type="entry name" value="Ribonuclease H-like superfamily/Ribonuclease H"/>
    <property type="match status" value="1"/>
</dbReference>
<evidence type="ECO:0000313" key="9">
    <source>
        <dbReference type="EMBL" id="ENN76024.1"/>
    </source>
</evidence>
<evidence type="ECO:0000259" key="8">
    <source>
        <dbReference type="SMART" id="SM00479"/>
    </source>
</evidence>
<dbReference type="InterPro" id="IPR036397">
    <property type="entry name" value="RNaseH_sf"/>
</dbReference>
<dbReference type="PANTHER" id="PTHR13058:SF19">
    <property type="entry name" value="LD40940P"/>
    <property type="match status" value="1"/>
</dbReference>
<keyword evidence="12" id="KW-1185">Reference proteome</keyword>
<keyword evidence="5" id="KW-0269">Exonuclease</keyword>
<comment type="cofactor">
    <cofactor evidence="1">
        <name>Mg(2+)</name>
        <dbReference type="ChEBI" id="CHEBI:18420"/>
    </cofactor>
</comment>
<dbReference type="GO" id="GO:0046872">
    <property type="term" value="F:metal ion binding"/>
    <property type="evidence" value="ECO:0007669"/>
    <property type="project" value="UniProtKB-KW"/>
</dbReference>
<dbReference type="GO" id="GO:0006308">
    <property type="term" value="P:DNA catabolic process"/>
    <property type="evidence" value="ECO:0007669"/>
    <property type="project" value="TreeGrafter"/>
</dbReference>
<dbReference type="EnsemblMetazoa" id="XM_019906339.1">
    <property type="protein sequence ID" value="XP_019761898.1"/>
    <property type="gene ID" value="LOC109538902"/>
</dbReference>
<evidence type="ECO:0000256" key="2">
    <source>
        <dbReference type="ARBA" id="ARBA00022722"/>
    </source>
</evidence>
<dbReference type="Proteomes" id="UP000030742">
    <property type="component" value="Unassembled WGS sequence"/>
</dbReference>
<dbReference type="Pfam" id="PF00929">
    <property type="entry name" value="RNase_T"/>
    <property type="match status" value="1"/>
</dbReference>
<keyword evidence="4" id="KW-0378">Hydrolase</keyword>
<evidence type="ECO:0000313" key="12">
    <source>
        <dbReference type="Proteomes" id="UP000019118"/>
    </source>
</evidence>
<reference evidence="12 13" key="1">
    <citation type="journal article" date="2013" name="Genome Biol.">
        <title>Draft genome of the mountain pine beetle, Dendroctonus ponderosae Hopkins, a major forest pest.</title>
        <authorList>
            <person name="Keeling C.I."/>
            <person name="Yuen M.M."/>
            <person name="Liao N.Y."/>
            <person name="Docking T.R."/>
            <person name="Chan S.K."/>
            <person name="Taylor G.A."/>
            <person name="Palmquist D.L."/>
            <person name="Jackman S.D."/>
            <person name="Nguyen A."/>
            <person name="Li M."/>
            <person name="Henderson H."/>
            <person name="Janes J.K."/>
            <person name="Zhao Y."/>
            <person name="Pandoh P."/>
            <person name="Moore R."/>
            <person name="Sperling F.A."/>
            <person name="Huber D.P."/>
            <person name="Birol I."/>
            <person name="Jones S.J."/>
            <person name="Bohlmann J."/>
        </authorList>
    </citation>
    <scope>NUCLEOTIDE SEQUENCE</scope>
</reference>
<dbReference type="Proteomes" id="UP000019118">
    <property type="component" value="Unassembled WGS sequence"/>
</dbReference>
<reference evidence="11" key="2">
    <citation type="submission" date="2024-08" db="UniProtKB">
        <authorList>
            <consortium name="EnsemblMetazoa"/>
        </authorList>
    </citation>
    <scope>IDENTIFICATION</scope>
</reference>
<keyword evidence="2" id="KW-0540">Nuclease</keyword>
<dbReference type="GO" id="GO:0003676">
    <property type="term" value="F:nucleic acid binding"/>
    <property type="evidence" value="ECO:0007669"/>
    <property type="project" value="InterPro"/>
</dbReference>
<accession>N6T731</accession>
<dbReference type="SMART" id="SM00479">
    <property type="entry name" value="EXOIII"/>
    <property type="match status" value="1"/>
</dbReference>
<organism evidence="9">
    <name type="scientific">Dendroctonus ponderosae</name>
    <name type="common">Mountain pine beetle</name>
    <dbReference type="NCBI Taxonomy" id="77166"/>
    <lineage>
        <taxon>Eukaryota</taxon>
        <taxon>Metazoa</taxon>
        <taxon>Ecdysozoa</taxon>
        <taxon>Arthropoda</taxon>
        <taxon>Hexapoda</taxon>
        <taxon>Insecta</taxon>
        <taxon>Pterygota</taxon>
        <taxon>Neoptera</taxon>
        <taxon>Endopterygota</taxon>
        <taxon>Coleoptera</taxon>
        <taxon>Polyphaga</taxon>
        <taxon>Cucujiformia</taxon>
        <taxon>Curculionidae</taxon>
        <taxon>Scolytinae</taxon>
        <taxon>Dendroctonus</taxon>
    </lineage>
</organism>
<feature type="domain" description="Exonuclease" evidence="8">
    <location>
        <begin position="23"/>
        <end position="303"/>
    </location>
</feature>
<evidence type="ECO:0000256" key="3">
    <source>
        <dbReference type="ARBA" id="ARBA00022723"/>
    </source>
</evidence>
<gene>
    <name evidence="11" type="primary">109538902</name>
    <name evidence="10" type="ORF">D910_08099</name>
    <name evidence="9" type="ORF">YQE_07400</name>
</gene>
<dbReference type="EMBL" id="KB740993">
    <property type="protein sequence ID" value="ENN76024.1"/>
    <property type="molecule type" value="Genomic_DNA"/>
</dbReference>
<dbReference type="STRING" id="77166.N6T731"/>
<feature type="non-terminal residue" evidence="9">
    <location>
        <position position="1"/>
    </location>
</feature>
<dbReference type="GO" id="GO:0008296">
    <property type="term" value="F:3'-5'-DNA exonuclease activity"/>
    <property type="evidence" value="ECO:0007669"/>
    <property type="project" value="TreeGrafter"/>
</dbReference>
<evidence type="ECO:0000256" key="4">
    <source>
        <dbReference type="ARBA" id="ARBA00022801"/>
    </source>
</evidence>
<dbReference type="InterPro" id="IPR040393">
    <property type="entry name" value="TREX1/2"/>
</dbReference>
<protein>
    <recommendedName>
        <fullName evidence="8">Exonuclease domain-containing protein</fullName>
    </recommendedName>
</protein>
<dbReference type="InterPro" id="IPR013520">
    <property type="entry name" value="Ribonucl_H"/>
</dbReference>
<keyword evidence="6" id="KW-0460">Magnesium</keyword>
<evidence type="ECO:0000313" key="13">
    <source>
        <dbReference type="Proteomes" id="UP000030742"/>
    </source>
</evidence>